<dbReference type="OrthoDB" id="9807403at2"/>
<evidence type="ECO:0000256" key="4">
    <source>
        <dbReference type="ARBA" id="ARBA00022840"/>
    </source>
</evidence>
<accession>A0A2G1W1X0</accession>
<dbReference type="GO" id="GO:0006400">
    <property type="term" value="P:tRNA modification"/>
    <property type="evidence" value="ECO:0007669"/>
    <property type="project" value="UniProtKB-UniRule"/>
</dbReference>
<keyword evidence="1 6" id="KW-0436">Ligase</keyword>
<evidence type="ECO:0000256" key="2">
    <source>
        <dbReference type="ARBA" id="ARBA00022694"/>
    </source>
</evidence>
<feature type="region of interest" description="Disordered" evidence="7">
    <location>
        <begin position="358"/>
        <end position="380"/>
    </location>
</feature>
<keyword evidence="10" id="KW-1185">Reference proteome</keyword>
<evidence type="ECO:0000256" key="6">
    <source>
        <dbReference type="HAMAP-Rule" id="MF_01161"/>
    </source>
</evidence>
<evidence type="ECO:0000313" key="9">
    <source>
        <dbReference type="EMBL" id="PHQ33038.1"/>
    </source>
</evidence>
<feature type="binding site" evidence="6">
    <location>
        <begin position="44"/>
        <end position="49"/>
    </location>
    <ligand>
        <name>ATP</name>
        <dbReference type="ChEBI" id="CHEBI:30616"/>
    </ligand>
</feature>
<dbReference type="PANTHER" id="PTHR43033:SF1">
    <property type="entry name" value="TRNA(ILE)-LYSIDINE SYNTHASE-RELATED"/>
    <property type="match status" value="1"/>
</dbReference>
<dbReference type="GO" id="GO:0032267">
    <property type="term" value="F:tRNA(Ile)-lysidine synthase activity"/>
    <property type="evidence" value="ECO:0007669"/>
    <property type="project" value="UniProtKB-EC"/>
</dbReference>
<dbReference type="HAMAP" id="MF_01161">
    <property type="entry name" value="tRNA_Ile_lys_synt"/>
    <property type="match status" value="1"/>
</dbReference>
<comment type="function">
    <text evidence="6">Ligates lysine onto the cytidine present at position 34 of the AUA codon-specific tRNA(Ile) that contains the anticodon CAU, in an ATP-dependent manner. Cytidine is converted to lysidine, thus changing the amino acid specificity of the tRNA from methionine to isoleucine.</text>
</comment>
<evidence type="ECO:0000256" key="1">
    <source>
        <dbReference type="ARBA" id="ARBA00022598"/>
    </source>
</evidence>
<comment type="subcellular location">
    <subcellularLocation>
        <location evidence="6">Cytoplasm</location>
    </subcellularLocation>
</comment>
<evidence type="ECO:0000259" key="8">
    <source>
        <dbReference type="Pfam" id="PF01171"/>
    </source>
</evidence>
<organism evidence="9 10">
    <name type="scientific">Rhodopirellula bahusiensis</name>
    <dbReference type="NCBI Taxonomy" id="2014065"/>
    <lineage>
        <taxon>Bacteria</taxon>
        <taxon>Pseudomonadati</taxon>
        <taxon>Planctomycetota</taxon>
        <taxon>Planctomycetia</taxon>
        <taxon>Pirellulales</taxon>
        <taxon>Pirellulaceae</taxon>
        <taxon>Rhodopirellula</taxon>
    </lineage>
</organism>
<protein>
    <recommendedName>
        <fullName evidence="6">tRNA(Ile)-lysidine synthase</fullName>
        <ecNumber evidence="6">6.3.4.19</ecNumber>
    </recommendedName>
    <alternativeName>
        <fullName evidence="6">tRNA(Ile)-2-lysyl-cytidine synthase</fullName>
    </alternativeName>
    <alternativeName>
        <fullName evidence="6">tRNA(Ile)-lysidine synthetase</fullName>
    </alternativeName>
</protein>
<comment type="catalytic activity">
    <reaction evidence="5 6">
        <text>cytidine(34) in tRNA(Ile2) + L-lysine + ATP = lysidine(34) in tRNA(Ile2) + AMP + diphosphate + H(+)</text>
        <dbReference type="Rhea" id="RHEA:43744"/>
        <dbReference type="Rhea" id="RHEA-COMP:10625"/>
        <dbReference type="Rhea" id="RHEA-COMP:10670"/>
        <dbReference type="ChEBI" id="CHEBI:15378"/>
        <dbReference type="ChEBI" id="CHEBI:30616"/>
        <dbReference type="ChEBI" id="CHEBI:32551"/>
        <dbReference type="ChEBI" id="CHEBI:33019"/>
        <dbReference type="ChEBI" id="CHEBI:82748"/>
        <dbReference type="ChEBI" id="CHEBI:83665"/>
        <dbReference type="ChEBI" id="CHEBI:456215"/>
        <dbReference type="EC" id="6.3.4.19"/>
    </reaction>
</comment>
<evidence type="ECO:0000256" key="3">
    <source>
        <dbReference type="ARBA" id="ARBA00022741"/>
    </source>
</evidence>
<dbReference type="CDD" id="cd01992">
    <property type="entry name" value="TilS_N"/>
    <property type="match status" value="1"/>
</dbReference>
<dbReference type="InterPro" id="IPR012795">
    <property type="entry name" value="tRNA_Ile_lys_synt_N"/>
</dbReference>
<keyword evidence="4 6" id="KW-0067">ATP-binding</keyword>
<dbReference type="NCBIfam" id="TIGR02432">
    <property type="entry name" value="lysidine_TilS_N"/>
    <property type="match status" value="1"/>
</dbReference>
<dbReference type="InterPro" id="IPR014729">
    <property type="entry name" value="Rossmann-like_a/b/a_fold"/>
</dbReference>
<reference evidence="9 10" key="1">
    <citation type="submission" date="2017-06" db="EMBL/GenBank/DDBJ databases">
        <title>Description of Rhodopirellula bahusiensis sp. nov.</title>
        <authorList>
            <person name="Kizina J."/>
            <person name="Harder J."/>
        </authorList>
    </citation>
    <scope>NUCLEOTIDE SEQUENCE [LARGE SCALE GENOMIC DNA]</scope>
    <source>
        <strain evidence="9 10">SWK21</strain>
    </source>
</reference>
<gene>
    <name evidence="6 9" type="primary">tilS</name>
    <name evidence="9" type="ORF">CEE69_22735</name>
</gene>
<keyword evidence="2 6" id="KW-0819">tRNA processing</keyword>
<keyword evidence="3 6" id="KW-0547">Nucleotide-binding</keyword>
<comment type="similarity">
    <text evidence="6">Belongs to the tRNA(Ile)-lysidine synthase family.</text>
</comment>
<comment type="caution">
    <text evidence="9">The sequence shown here is derived from an EMBL/GenBank/DDBJ whole genome shotgun (WGS) entry which is preliminary data.</text>
</comment>
<keyword evidence="6" id="KW-0963">Cytoplasm</keyword>
<dbReference type="AlphaFoldDB" id="A0A2G1W1X0"/>
<evidence type="ECO:0000256" key="7">
    <source>
        <dbReference type="SAM" id="MobiDB-lite"/>
    </source>
</evidence>
<dbReference type="InterPro" id="IPR012094">
    <property type="entry name" value="tRNA_Ile_lys_synt"/>
</dbReference>
<dbReference type="EMBL" id="NIZW01000020">
    <property type="protein sequence ID" value="PHQ33038.1"/>
    <property type="molecule type" value="Genomic_DNA"/>
</dbReference>
<dbReference type="SUPFAM" id="SSF52402">
    <property type="entry name" value="Adenine nucleotide alpha hydrolases-like"/>
    <property type="match status" value="1"/>
</dbReference>
<dbReference type="InterPro" id="IPR011063">
    <property type="entry name" value="TilS/TtcA_N"/>
</dbReference>
<dbReference type="EC" id="6.3.4.19" evidence="6"/>
<dbReference type="Proteomes" id="UP000225740">
    <property type="component" value="Unassembled WGS sequence"/>
</dbReference>
<name>A0A2G1W1X0_9BACT</name>
<feature type="compositionally biased region" description="Low complexity" evidence="7">
    <location>
        <begin position="362"/>
        <end position="371"/>
    </location>
</feature>
<feature type="domain" description="tRNA(Ile)-lysidine/2-thiocytidine synthase N-terminal" evidence="8">
    <location>
        <begin position="39"/>
        <end position="238"/>
    </location>
</feature>
<dbReference type="GO" id="GO:0005737">
    <property type="term" value="C:cytoplasm"/>
    <property type="evidence" value="ECO:0007669"/>
    <property type="project" value="UniProtKB-SubCell"/>
</dbReference>
<dbReference type="PANTHER" id="PTHR43033">
    <property type="entry name" value="TRNA(ILE)-LYSIDINE SYNTHASE-RELATED"/>
    <property type="match status" value="1"/>
</dbReference>
<sequence>MIGDVPPTNPNESSTWQSLRDAIRLTWPNRHGRSSDVATLIGCSGGADSVALVRLLAEQWAEESRAISGSDEARPIPTAPLVVAHCNHGLRGEESDADEAFVHALCDQLQLPLVVHRVREQARSAATIQASDEQTLRQIRREFFVRTAKLHGCRYVAVAHSADDQAETMLHHFIRGTGPLGLAGIAESSDLNADIVLRRPLLQVRRESLRAGLREIGQPWREDASNQLTHYTRNWIRRDVLPLVESRYPNVVEAIHRAGTLQRETNEMVRRMADQWLERYSELDDNRWTVHTERLSRSTNSDFSTAQSTNSVHWATERPIIVAASQLAWDRLGWPRGSMTMDHWQRLSMLIHADSQSISPTADSSAGQADDAANHGGHLPGGISLCVQADRLVLRSE</sequence>
<evidence type="ECO:0000256" key="5">
    <source>
        <dbReference type="ARBA" id="ARBA00048539"/>
    </source>
</evidence>
<dbReference type="Pfam" id="PF01171">
    <property type="entry name" value="ATP_bind_3"/>
    <property type="match status" value="1"/>
</dbReference>
<dbReference type="GO" id="GO:0005524">
    <property type="term" value="F:ATP binding"/>
    <property type="evidence" value="ECO:0007669"/>
    <property type="project" value="UniProtKB-UniRule"/>
</dbReference>
<evidence type="ECO:0000313" key="10">
    <source>
        <dbReference type="Proteomes" id="UP000225740"/>
    </source>
</evidence>
<comment type="domain">
    <text evidence="6">The N-terminal region contains the highly conserved SGGXDS motif, predicted to be a P-loop motif involved in ATP binding.</text>
</comment>
<dbReference type="Gene3D" id="3.40.50.620">
    <property type="entry name" value="HUPs"/>
    <property type="match status" value="1"/>
</dbReference>
<proteinExistence type="inferred from homology"/>